<protein>
    <submittedName>
        <fullName evidence="1">Uncharacterized protein</fullName>
    </submittedName>
</protein>
<gene>
    <name evidence="1" type="ORF">QFC20_007787</name>
</gene>
<evidence type="ECO:0000313" key="1">
    <source>
        <dbReference type="EMBL" id="KAJ9090904.1"/>
    </source>
</evidence>
<sequence length="146" mass="15255">MEDAFGVFRDPGMGPMELSMMVAMASEMTSSSRAAREAEALLKPKKARAPKKKKEVAPASPSSSAGPSSARTAIESDKENITKVVGQGKGKAVPSVLAKAPAPVRSVLAKAPAASGSTPSVHQVLMMAGQKRPAEDWELGKYIEMC</sequence>
<name>A0ACC2UVD2_9TREE</name>
<dbReference type="Proteomes" id="UP001230649">
    <property type="component" value="Unassembled WGS sequence"/>
</dbReference>
<organism evidence="1 2">
    <name type="scientific">Naganishia adeliensis</name>
    <dbReference type="NCBI Taxonomy" id="92952"/>
    <lineage>
        <taxon>Eukaryota</taxon>
        <taxon>Fungi</taxon>
        <taxon>Dikarya</taxon>
        <taxon>Basidiomycota</taxon>
        <taxon>Agaricomycotina</taxon>
        <taxon>Tremellomycetes</taxon>
        <taxon>Filobasidiales</taxon>
        <taxon>Filobasidiaceae</taxon>
        <taxon>Naganishia</taxon>
    </lineage>
</organism>
<proteinExistence type="predicted"/>
<comment type="caution">
    <text evidence="1">The sequence shown here is derived from an EMBL/GenBank/DDBJ whole genome shotgun (WGS) entry which is preliminary data.</text>
</comment>
<dbReference type="EMBL" id="JASBWS010000220">
    <property type="protein sequence ID" value="KAJ9090904.1"/>
    <property type="molecule type" value="Genomic_DNA"/>
</dbReference>
<evidence type="ECO:0000313" key="2">
    <source>
        <dbReference type="Proteomes" id="UP001230649"/>
    </source>
</evidence>
<accession>A0ACC2UVD2</accession>
<reference evidence="1" key="1">
    <citation type="submission" date="2023-04" db="EMBL/GenBank/DDBJ databases">
        <title>Draft Genome sequencing of Naganishia species isolated from polar environments using Oxford Nanopore Technology.</title>
        <authorList>
            <person name="Leo P."/>
            <person name="Venkateswaran K."/>
        </authorList>
    </citation>
    <scope>NUCLEOTIDE SEQUENCE</scope>
    <source>
        <strain evidence="1">MNA-CCFEE 5262</strain>
    </source>
</reference>
<keyword evidence="2" id="KW-1185">Reference proteome</keyword>